<dbReference type="SUPFAM" id="SSF53187">
    <property type="entry name" value="Zn-dependent exopeptidases"/>
    <property type="match status" value="1"/>
</dbReference>
<keyword evidence="2" id="KW-1185">Reference proteome</keyword>
<dbReference type="Pfam" id="PF05013">
    <property type="entry name" value="FGase"/>
    <property type="match status" value="1"/>
</dbReference>
<evidence type="ECO:0000313" key="2">
    <source>
        <dbReference type="Proteomes" id="UP000598174"/>
    </source>
</evidence>
<proteinExistence type="predicted"/>
<gene>
    <name evidence="1" type="ORF">Afe05nite_76810</name>
</gene>
<dbReference type="Proteomes" id="UP000598174">
    <property type="component" value="Unassembled WGS sequence"/>
</dbReference>
<name>A0A919MDI8_9ACTN</name>
<evidence type="ECO:0008006" key="3">
    <source>
        <dbReference type="Google" id="ProtNLM"/>
    </source>
</evidence>
<dbReference type="Gene3D" id="3.40.630.40">
    <property type="entry name" value="Zn-dependent exopeptidases"/>
    <property type="match status" value="1"/>
</dbReference>
<evidence type="ECO:0000313" key="1">
    <source>
        <dbReference type="EMBL" id="GIE15841.1"/>
    </source>
</evidence>
<sequence length="263" mass="27870">MGFSVVAGAAGSSVILHVPHAARAVTDRVREELLITGGELGEELDQLTDAHTDVIAAEAAAGGAVRPWIFENGLSRLVVDPERFLGEAEEMRAVGMGAIYTHGYAGRRLRDDSPVREQAALQEHYRPYARGLAALVADRIAVTGRAVILDVHSYSTEALPYELHGAGPRPPICLGTDHFHTPAALVAAAVAAFPEAGFNTPFAGCYVPADRWRTDARVAALMIEIRRDTYMIEPGGPHHAGLAVVAGRLAALIDAVSADEPVS</sequence>
<dbReference type="InterPro" id="IPR007709">
    <property type="entry name" value="N-FG_amidohydro"/>
</dbReference>
<dbReference type="EMBL" id="BOMM01000073">
    <property type="protein sequence ID" value="GIE15841.1"/>
    <property type="molecule type" value="Genomic_DNA"/>
</dbReference>
<dbReference type="AlphaFoldDB" id="A0A919MDI8"/>
<accession>A0A919MDI8</accession>
<organism evidence="1 2">
    <name type="scientific">Paractinoplanes ferrugineus</name>
    <dbReference type="NCBI Taxonomy" id="113564"/>
    <lineage>
        <taxon>Bacteria</taxon>
        <taxon>Bacillati</taxon>
        <taxon>Actinomycetota</taxon>
        <taxon>Actinomycetes</taxon>
        <taxon>Micromonosporales</taxon>
        <taxon>Micromonosporaceae</taxon>
        <taxon>Paractinoplanes</taxon>
    </lineage>
</organism>
<dbReference type="RefSeq" id="WP_203822191.1">
    <property type="nucleotide sequence ID" value="NZ_BAAABP010000030.1"/>
</dbReference>
<comment type="caution">
    <text evidence="1">The sequence shown here is derived from an EMBL/GenBank/DDBJ whole genome shotgun (WGS) entry which is preliminary data.</text>
</comment>
<reference evidence="1" key="1">
    <citation type="submission" date="2021-01" db="EMBL/GenBank/DDBJ databases">
        <title>Whole genome shotgun sequence of Actinoplanes ferrugineus NBRC 15555.</title>
        <authorList>
            <person name="Komaki H."/>
            <person name="Tamura T."/>
        </authorList>
    </citation>
    <scope>NUCLEOTIDE SEQUENCE</scope>
    <source>
        <strain evidence="1">NBRC 15555</strain>
    </source>
</reference>
<protein>
    <recommendedName>
        <fullName evidence="3">N-formylglutamate amidohydrolase</fullName>
    </recommendedName>
</protein>